<dbReference type="Proteomes" id="UP000198505">
    <property type="component" value="Unassembled WGS sequence"/>
</dbReference>
<keyword evidence="4" id="KW-1185">Reference proteome</keyword>
<evidence type="ECO:0000259" key="2">
    <source>
        <dbReference type="Pfam" id="PF13579"/>
    </source>
</evidence>
<dbReference type="PANTHER" id="PTHR45947:SF3">
    <property type="entry name" value="SULFOQUINOVOSYL TRANSFERASE SQD2"/>
    <property type="match status" value="1"/>
</dbReference>
<keyword evidence="3" id="KW-0808">Transferase</keyword>
<dbReference type="PANTHER" id="PTHR45947">
    <property type="entry name" value="SULFOQUINOVOSYL TRANSFERASE SQD2"/>
    <property type="match status" value="1"/>
</dbReference>
<dbReference type="AlphaFoldDB" id="A0A1H9RQR0"/>
<dbReference type="RefSeq" id="WP_092825928.1">
    <property type="nucleotide sequence ID" value="NZ_FOGS01000002.1"/>
</dbReference>
<feature type="domain" description="Glycosyltransferase subfamily 4-like N-terminal" evidence="2">
    <location>
        <begin position="56"/>
        <end position="184"/>
    </location>
</feature>
<sequence>MKILILSFHFQPDLSAGSFRNTALVDALQKKLPEGSHIEVMTTLPNRYASFSVEAPKKEERPQLTVHRIALPSHQSGMLDQSKAFLSYAFQVNKLIKNKDYDVVYASSSRLMTAALGAWVARRKNLPLYLDIRDIFVDTIKDVLSKKLVWLMKPVFSLVERWTIRRAIKVNLVSGGFLPYFQARYPNKRFSLFTNGIDEAFLEAQPAVSHACNRDIPEVVYAGNMGEGQGLHHIIPSLAKHYEGKLSFKLLGDGGRRKQLMEAIESAGCPNVELMPPVSRKELIAIYQNADVLFLHLNDYDAFKKVLPSKIFEYAAVGKPLWAGVGGFSASFIQDNIDNAAVFPPCDLQAAIDSFSNLKLVTQPRPDFTLRFARTEIMKGLADDLLLLVNR</sequence>
<dbReference type="STRING" id="416874.SAMN04487958_102523"/>
<dbReference type="InterPro" id="IPR028098">
    <property type="entry name" value="Glyco_trans_4-like_N"/>
</dbReference>
<feature type="domain" description="Glycosyl transferase family 1" evidence="1">
    <location>
        <begin position="216"/>
        <end position="354"/>
    </location>
</feature>
<dbReference type="CDD" id="cd03794">
    <property type="entry name" value="GT4_WbuB-like"/>
    <property type="match status" value="1"/>
</dbReference>
<dbReference type="EMBL" id="FOGS01000002">
    <property type="protein sequence ID" value="SER75150.1"/>
    <property type="molecule type" value="Genomic_DNA"/>
</dbReference>
<accession>A0A1H9RQR0</accession>
<dbReference type="InterPro" id="IPR050194">
    <property type="entry name" value="Glycosyltransferase_grp1"/>
</dbReference>
<dbReference type="GO" id="GO:0016758">
    <property type="term" value="F:hexosyltransferase activity"/>
    <property type="evidence" value="ECO:0007669"/>
    <property type="project" value="TreeGrafter"/>
</dbReference>
<gene>
    <name evidence="3" type="ORF">SAMN04487958_102523</name>
</gene>
<reference evidence="4" key="1">
    <citation type="submission" date="2016-10" db="EMBL/GenBank/DDBJ databases">
        <authorList>
            <person name="Varghese N."/>
            <person name="Submissions S."/>
        </authorList>
    </citation>
    <scope>NUCLEOTIDE SEQUENCE [LARGE SCALE GENOMIC DNA]</scope>
    <source>
        <strain evidence="4">CGMCC 1.6495</strain>
    </source>
</reference>
<dbReference type="Pfam" id="PF00534">
    <property type="entry name" value="Glycos_transf_1"/>
    <property type="match status" value="1"/>
</dbReference>
<evidence type="ECO:0000259" key="1">
    <source>
        <dbReference type="Pfam" id="PF00534"/>
    </source>
</evidence>
<proteinExistence type="predicted"/>
<dbReference type="InterPro" id="IPR001296">
    <property type="entry name" value="Glyco_trans_1"/>
</dbReference>
<evidence type="ECO:0000313" key="4">
    <source>
        <dbReference type="Proteomes" id="UP000198505"/>
    </source>
</evidence>
<dbReference type="Pfam" id="PF13579">
    <property type="entry name" value="Glyco_trans_4_4"/>
    <property type="match status" value="1"/>
</dbReference>
<protein>
    <submittedName>
        <fullName evidence="3">Glycosyltransferase involved in cell wall bisynthesis</fullName>
    </submittedName>
</protein>
<name>A0A1H9RQR0_9GAMM</name>
<dbReference type="SUPFAM" id="SSF53756">
    <property type="entry name" value="UDP-Glycosyltransferase/glycogen phosphorylase"/>
    <property type="match status" value="1"/>
</dbReference>
<evidence type="ECO:0000313" key="3">
    <source>
        <dbReference type="EMBL" id="SER75150.1"/>
    </source>
</evidence>
<organism evidence="3 4">
    <name type="scientific">Vreelandella subterranea</name>
    <dbReference type="NCBI Taxonomy" id="416874"/>
    <lineage>
        <taxon>Bacteria</taxon>
        <taxon>Pseudomonadati</taxon>
        <taxon>Pseudomonadota</taxon>
        <taxon>Gammaproteobacteria</taxon>
        <taxon>Oceanospirillales</taxon>
        <taxon>Halomonadaceae</taxon>
        <taxon>Vreelandella</taxon>
    </lineage>
</organism>
<dbReference type="Gene3D" id="3.40.50.2000">
    <property type="entry name" value="Glycogen Phosphorylase B"/>
    <property type="match status" value="2"/>
</dbReference>